<dbReference type="EMBL" id="JACEFF010000301">
    <property type="protein sequence ID" value="KAH9639844.1"/>
    <property type="molecule type" value="Genomic_DNA"/>
</dbReference>
<dbReference type="Gene3D" id="2.170.270.10">
    <property type="entry name" value="SET domain"/>
    <property type="match status" value="1"/>
</dbReference>
<accession>A0A922SJU8</accession>
<sequence>MYIVVGGLAASVSRGALHPPWLPAHKSSSGSPVMAHPAANETLLLTAYLEDPAQPLWIIKRSNLGGRGLFATRPIKKGTQIFKNKPLVVAPRADRAGDTYCCVCYQVVVTYSACERCSQITCSEECNTSLEHKTECEFIINNWKPKPDCDNFRKVLAQMQIYLRFLLLSEEQKLMLSLLQNSDIDAKFEELEELCAKYVIPDEQISFMRFIHSIIKINSFRIANNPQERKIALRGLYPLSAFLNHSCVPNTRNVFHSDYTMAVYATKDIEAGEEILTCYTGLLLCAPARRCQLYKTKHFWCKCKRCKDNTEMGTKLSALKCFNKECVGILLPTSPLDPRAEWCCDNCANKVPCDKISMIQGILGSLVGSLDLDDQFRLEAAILARLANFIPYSNHIFIDLRLRLALKIGFTEGLKLNGISH</sequence>
<dbReference type="Pfam" id="PF00856">
    <property type="entry name" value="SET"/>
    <property type="match status" value="1"/>
</dbReference>
<name>A0A922SJU8_SPOEX</name>
<comment type="caution">
    <text evidence="2">The sequence shown here is derived from an EMBL/GenBank/DDBJ whole genome shotgun (WGS) entry which is preliminary data.</text>
</comment>
<evidence type="ECO:0000259" key="1">
    <source>
        <dbReference type="PROSITE" id="PS50280"/>
    </source>
</evidence>
<dbReference type="Gene3D" id="1.10.220.160">
    <property type="match status" value="1"/>
</dbReference>
<dbReference type="AlphaFoldDB" id="A0A922SJU8"/>
<organism evidence="2 3">
    <name type="scientific">Spodoptera exigua</name>
    <name type="common">Beet armyworm</name>
    <name type="synonym">Noctua fulgens</name>
    <dbReference type="NCBI Taxonomy" id="7107"/>
    <lineage>
        <taxon>Eukaryota</taxon>
        <taxon>Metazoa</taxon>
        <taxon>Ecdysozoa</taxon>
        <taxon>Arthropoda</taxon>
        <taxon>Hexapoda</taxon>
        <taxon>Insecta</taxon>
        <taxon>Pterygota</taxon>
        <taxon>Neoptera</taxon>
        <taxon>Endopterygota</taxon>
        <taxon>Lepidoptera</taxon>
        <taxon>Glossata</taxon>
        <taxon>Ditrysia</taxon>
        <taxon>Noctuoidea</taxon>
        <taxon>Noctuidae</taxon>
        <taxon>Amphipyrinae</taxon>
        <taxon>Spodoptera</taxon>
    </lineage>
</organism>
<dbReference type="Gene3D" id="6.10.140.2220">
    <property type="match status" value="1"/>
</dbReference>
<reference evidence="2" key="1">
    <citation type="journal article" date="2021" name="G3 (Bethesda)">
        <title>Genome and transcriptome analysis of the beet armyworm Spodoptera exigua reveals targets for pest control. .</title>
        <authorList>
            <person name="Simon S."/>
            <person name="Breeschoten T."/>
            <person name="Jansen H.J."/>
            <person name="Dirks R.P."/>
            <person name="Schranz M.E."/>
            <person name="Ros V.I.D."/>
        </authorList>
    </citation>
    <scope>NUCLEOTIDE SEQUENCE</scope>
    <source>
        <strain evidence="2">TB_SE_WUR_2020</strain>
    </source>
</reference>
<dbReference type="GO" id="GO:0008170">
    <property type="term" value="F:N-methyltransferase activity"/>
    <property type="evidence" value="ECO:0007669"/>
    <property type="project" value="UniProtKB-ARBA"/>
</dbReference>
<dbReference type="SMART" id="SM00317">
    <property type="entry name" value="SET"/>
    <property type="match status" value="1"/>
</dbReference>
<proteinExistence type="predicted"/>
<dbReference type="PANTHER" id="PTHR46455:SF3">
    <property type="entry name" value="SET AND MYND DOMAIN CONTAINING, ARTHROPOD-SPECIFIC, MEMBER 9, ISOFORM A-RELATED"/>
    <property type="match status" value="1"/>
</dbReference>
<dbReference type="Proteomes" id="UP000814243">
    <property type="component" value="Unassembled WGS sequence"/>
</dbReference>
<dbReference type="InterPro" id="IPR046341">
    <property type="entry name" value="SET_dom_sf"/>
</dbReference>
<protein>
    <recommendedName>
        <fullName evidence="1">SET domain-containing protein</fullName>
    </recommendedName>
</protein>
<gene>
    <name evidence="2" type="ORF">HF086_015695</name>
</gene>
<evidence type="ECO:0000313" key="2">
    <source>
        <dbReference type="EMBL" id="KAH9639844.1"/>
    </source>
</evidence>
<evidence type="ECO:0000313" key="3">
    <source>
        <dbReference type="Proteomes" id="UP000814243"/>
    </source>
</evidence>
<dbReference type="CDD" id="cd20071">
    <property type="entry name" value="SET_SMYD"/>
    <property type="match status" value="1"/>
</dbReference>
<dbReference type="GO" id="GO:0008276">
    <property type="term" value="F:protein methyltransferase activity"/>
    <property type="evidence" value="ECO:0007669"/>
    <property type="project" value="UniProtKB-ARBA"/>
</dbReference>
<dbReference type="PROSITE" id="PS50280">
    <property type="entry name" value="SET"/>
    <property type="match status" value="1"/>
</dbReference>
<dbReference type="InterPro" id="IPR053010">
    <property type="entry name" value="SET_SmydA-8"/>
</dbReference>
<dbReference type="SUPFAM" id="SSF82199">
    <property type="entry name" value="SET domain"/>
    <property type="match status" value="1"/>
</dbReference>
<dbReference type="PANTHER" id="PTHR46455">
    <property type="entry name" value="SET AND MYND DOMAIN CONTAINING, ARTHROPOD-SPECIFIC, MEMBER 4, ISOFORM A"/>
    <property type="match status" value="1"/>
</dbReference>
<dbReference type="GO" id="GO:0008757">
    <property type="term" value="F:S-adenosylmethionine-dependent methyltransferase activity"/>
    <property type="evidence" value="ECO:0007669"/>
    <property type="project" value="UniProtKB-ARBA"/>
</dbReference>
<dbReference type="InterPro" id="IPR001214">
    <property type="entry name" value="SET_dom"/>
</dbReference>
<feature type="domain" description="SET" evidence="1">
    <location>
        <begin position="55"/>
        <end position="280"/>
    </location>
</feature>